<evidence type="ECO:0000313" key="3">
    <source>
        <dbReference type="Proteomes" id="UP000827092"/>
    </source>
</evidence>
<protein>
    <submittedName>
        <fullName evidence="2">Uncharacterized protein</fullName>
    </submittedName>
</protein>
<name>A0AAV6TNU0_9ARAC</name>
<accession>A0AAV6TNU0</accession>
<feature type="region of interest" description="Disordered" evidence="1">
    <location>
        <begin position="158"/>
        <end position="202"/>
    </location>
</feature>
<organism evidence="2 3">
    <name type="scientific">Oedothorax gibbosus</name>
    <dbReference type="NCBI Taxonomy" id="931172"/>
    <lineage>
        <taxon>Eukaryota</taxon>
        <taxon>Metazoa</taxon>
        <taxon>Ecdysozoa</taxon>
        <taxon>Arthropoda</taxon>
        <taxon>Chelicerata</taxon>
        <taxon>Arachnida</taxon>
        <taxon>Araneae</taxon>
        <taxon>Araneomorphae</taxon>
        <taxon>Entelegynae</taxon>
        <taxon>Araneoidea</taxon>
        <taxon>Linyphiidae</taxon>
        <taxon>Erigoninae</taxon>
        <taxon>Oedothorax</taxon>
    </lineage>
</organism>
<keyword evidence="3" id="KW-1185">Reference proteome</keyword>
<evidence type="ECO:0000313" key="2">
    <source>
        <dbReference type="EMBL" id="KAG8173161.1"/>
    </source>
</evidence>
<comment type="caution">
    <text evidence="2">The sequence shown here is derived from an EMBL/GenBank/DDBJ whole genome shotgun (WGS) entry which is preliminary data.</text>
</comment>
<dbReference type="Proteomes" id="UP000827092">
    <property type="component" value="Unassembled WGS sequence"/>
</dbReference>
<gene>
    <name evidence="2" type="ORF">JTE90_017596</name>
</gene>
<feature type="compositionally biased region" description="Basic and acidic residues" evidence="1">
    <location>
        <begin position="171"/>
        <end position="182"/>
    </location>
</feature>
<dbReference type="AlphaFoldDB" id="A0AAV6TNU0"/>
<proteinExistence type="predicted"/>
<reference evidence="2 3" key="1">
    <citation type="journal article" date="2022" name="Nat. Ecol. Evol.">
        <title>A masculinizing supergene underlies an exaggerated male reproductive morph in a spider.</title>
        <authorList>
            <person name="Hendrickx F."/>
            <person name="De Corte Z."/>
            <person name="Sonet G."/>
            <person name="Van Belleghem S.M."/>
            <person name="Kostlbacher S."/>
            <person name="Vangestel C."/>
        </authorList>
    </citation>
    <scope>NUCLEOTIDE SEQUENCE [LARGE SCALE GENOMIC DNA]</scope>
    <source>
        <strain evidence="2">W744_W776</strain>
    </source>
</reference>
<dbReference type="EMBL" id="JAFNEN010002020">
    <property type="protein sequence ID" value="KAG8173161.1"/>
    <property type="molecule type" value="Genomic_DNA"/>
</dbReference>
<sequence length="271" mass="30291">MWFRVQLDSDLSPLAGLVGQDGSTLYWRVWDLGSLLRKRNPYAFVHSVSGGRVFRGHDIASPPLSPKTGRTLVVETNVVLTILQVYDVTLADQLRSALCQGKATLYQRGFLRFLANPFHSPLLLVHPEGETSVSEWIDTFCKEWTAFHQVELALEDSASRANTSGNDSEEQERRVSLIHDSEDGNCGESNPSACRRSSKRQAPTVYRAKPVTVNTFKVGNDSGKNSNHAVFGKVSSNDWFMDVEDDALPNKIFITHGNDCTMYVKELRVNQ</sequence>
<evidence type="ECO:0000256" key="1">
    <source>
        <dbReference type="SAM" id="MobiDB-lite"/>
    </source>
</evidence>